<dbReference type="SUPFAM" id="SSF53067">
    <property type="entry name" value="Actin-like ATPase domain"/>
    <property type="match status" value="1"/>
</dbReference>
<accession>A0A1F4UQG5</accession>
<name>A0A1F4UQG5_UNCKA</name>
<feature type="domain" description="Gcp-like" evidence="1">
    <location>
        <begin position="34"/>
        <end position="82"/>
    </location>
</feature>
<gene>
    <name evidence="2" type="ORF">A2V49_02775</name>
</gene>
<dbReference type="AlphaFoldDB" id="A0A1F4UQG5"/>
<reference evidence="2 3" key="1">
    <citation type="journal article" date="2016" name="Nat. Commun.">
        <title>Thousands of microbial genomes shed light on interconnected biogeochemical processes in an aquifer system.</title>
        <authorList>
            <person name="Anantharaman K."/>
            <person name="Brown C.T."/>
            <person name="Hug L.A."/>
            <person name="Sharon I."/>
            <person name="Castelle C.J."/>
            <person name="Probst A.J."/>
            <person name="Thomas B.C."/>
            <person name="Singh A."/>
            <person name="Wilkins M.J."/>
            <person name="Karaoz U."/>
            <person name="Brodie E.L."/>
            <person name="Williams K.H."/>
            <person name="Hubbard S.S."/>
            <person name="Banfield J.F."/>
        </authorList>
    </citation>
    <scope>NUCLEOTIDE SEQUENCE [LARGE SCALE GENOMIC DNA]</scope>
</reference>
<evidence type="ECO:0000259" key="1">
    <source>
        <dbReference type="Pfam" id="PF00814"/>
    </source>
</evidence>
<comment type="caution">
    <text evidence="2">The sequence shown here is derived from an EMBL/GenBank/DDBJ whole genome shotgun (WGS) entry which is preliminary data.</text>
</comment>
<dbReference type="Pfam" id="PF00814">
    <property type="entry name" value="TsaD"/>
    <property type="match status" value="1"/>
</dbReference>
<dbReference type="Gene3D" id="3.30.420.40">
    <property type="match status" value="1"/>
</dbReference>
<sequence>MYEIQIDSSRRKYNKISLLKDNKIIESIEGEIDIVSIIQDILNKYNLKPSEIDKVVPNLGPGSYTGLRAGVTVANIFNWVNGKITIKEQLLPEYGAEPNITPPKKFLAK</sequence>
<dbReference type="InterPro" id="IPR043129">
    <property type="entry name" value="ATPase_NBD"/>
</dbReference>
<dbReference type="EMBL" id="MEUV01000004">
    <property type="protein sequence ID" value="OGC46433.1"/>
    <property type="molecule type" value="Genomic_DNA"/>
</dbReference>
<dbReference type="Proteomes" id="UP000178615">
    <property type="component" value="Unassembled WGS sequence"/>
</dbReference>
<organism evidence="2 3">
    <name type="scientific">candidate division WWE3 bacterium RBG_19FT_COMBO_34_6</name>
    <dbReference type="NCBI Taxonomy" id="1802612"/>
    <lineage>
        <taxon>Bacteria</taxon>
        <taxon>Katanobacteria</taxon>
    </lineage>
</organism>
<protein>
    <recommendedName>
        <fullName evidence="1">Gcp-like domain-containing protein</fullName>
    </recommendedName>
</protein>
<dbReference type="InterPro" id="IPR000905">
    <property type="entry name" value="Gcp-like_dom"/>
</dbReference>
<proteinExistence type="predicted"/>
<evidence type="ECO:0000313" key="3">
    <source>
        <dbReference type="Proteomes" id="UP000178615"/>
    </source>
</evidence>
<evidence type="ECO:0000313" key="2">
    <source>
        <dbReference type="EMBL" id="OGC46433.1"/>
    </source>
</evidence>